<keyword evidence="4" id="KW-1185">Reference proteome</keyword>
<evidence type="ECO:0000256" key="1">
    <source>
        <dbReference type="SAM" id="MobiDB-lite"/>
    </source>
</evidence>
<dbReference type="Pfam" id="PF02371">
    <property type="entry name" value="Transposase_20"/>
    <property type="match status" value="1"/>
</dbReference>
<organism evidence="3 4">
    <name type="scientific">Streptomyces yanii</name>
    <dbReference type="NCBI Taxonomy" id="78510"/>
    <lineage>
        <taxon>Bacteria</taxon>
        <taxon>Bacillati</taxon>
        <taxon>Actinomycetota</taxon>
        <taxon>Actinomycetes</taxon>
        <taxon>Kitasatosporales</taxon>
        <taxon>Streptomycetaceae</taxon>
        <taxon>Streptomyces</taxon>
    </lineage>
</organism>
<dbReference type="RefSeq" id="WP_386143755.1">
    <property type="nucleotide sequence ID" value="NZ_BAAAXD010000055.1"/>
</dbReference>
<evidence type="ECO:0000259" key="2">
    <source>
        <dbReference type="Pfam" id="PF02371"/>
    </source>
</evidence>
<feature type="region of interest" description="Disordered" evidence="1">
    <location>
        <begin position="41"/>
        <end position="64"/>
    </location>
</feature>
<proteinExistence type="predicted"/>
<comment type="caution">
    <text evidence="3">The sequence shown here is derived from an EMBL/GenBank/DDBJ whole genome shotgun (WGS) entry which is preliminary data.</text>
</comment>
<gene>
    <name evidence="3" type="ORF">ACFFTL_12605</name>
</gene>
<evidence type="ECO:0000313" key="4">
    <source>
        <dbReference type="Proteomes" id="UP001589710"/>
    </source>
</evidence>
<feature type="region of interest" description="Disordered" evidence="1">
    <location>
        <begin position="1"/>
        <end position="22"/>
    </location>
</feature>
<dbReference type="InterPro" id="IPR003346">
    <property type="entry name" value="Transposase_20"/>
</dbReference>
<sequence>MTHRGSSGRTNRHRINRGGDRHANSALYTIVLVRMQHDQRTRDYVANAPPNLNTADPTGARSRR</sequence>
<accession>A0ABV5R5L4</accession>
<protein>
    <submittedName>
        <fullName evidence="3">Transposase</fullName>
    </submittedName>
</protein>
<dbReference type="Proteomes" id="UP001589710">
    <property type="component" value="Unassembled WGS sequence"/>
</dbReference>
<name>A0ABV5R5L4_9ACTN</name>
<dbReference type="EMBL" id="JBHMCG010000056">
    <property type="protein sequence ID" value="MFB9573134.1"/>
    <property type="molecule type" value="Genomic_DNA"/>
</dbReference>
<reference evidence="3 4" key="1">
    <citation type="submission" date="2024-09" db="EMBL/GenBank/DDBJ databases">
        <authorList>
            <person name="Sun Q."/>
            <person name="Mori K."/>
        </authorList>
    </citation>
    <scope>NUCLEOTIDE SEQUENCE [LARGE SCALE GENOMIC DNA]</scope>
    <source>
        <strain evidence="3 4">JCM 3331</strain>
    </source>
</reference>
<evidence type="ECO:0000313" key="3">
    <source>
        <dbReference type="EMBL" id="MFB9573134.1"/>
    </source>
</evidence>
<feature type="domain" description="Transposase IS116/IS110/IS902 C-terminal" evidence="2">
    <location>
        <begin position="6"/>
        <end position="45"/>
    </location>
</feature>